<dbReference type="SUPFAM" id="SSF55979">
    <property type="entry name" value="DNA clamp"/>
    <property type="match status" value="3"/>
</dbReference>
<evidence type="ECO:0000256" key="6">
    <source>
        <dbReference type="ARBA" id="ARBA00022705"/>
    </source>
</evidence>
<dbReference type="GO" id="GO:0003887">
    <property type="term" value="F:DNA-directed DNA polymerase activity"/>
    <property type="evidence" value="ECO:0007669"/>
    <property type="project" value="UniProtKB-UniRule"/>
</dbReference>
<dbReference type="Pfam" id="PF02768">
    <property type="entry name" value="DNA_pol3_beta_3"/>
    <property type="match status" value="1"/>
</dbReference>
<dbReference type="GO" id="GO:0005737">
    <property type="term" value="C:cytoplasm"/>
    <property type="evidence" value="ECO:0007669"/>
    <property type="project" value="UniProtKB-SubCell"/>
</dbReference>
<keyword evidence="4 9" id="KW-0808">Transferase</keyword>
<evidence type="ECO:0000256" key="7">
    <source>
        <dbReference type="ARBA" id="ARBA00022932"/>
    </source>
</evidence>
<dbReference type="PANTHER" id="PTHR30478:SF0">
    <property type="entry name" value="BETA SLIDING CLAMP"/>
    <property type="match status" value="1"/>
</dbReference>
<comment type="caution">
    <text evidence="13">The sequence shown here is derived from an EMBL/GenBank/DDBJ whole genome shotgun (WGS) entry which is preliminary data.</text>
</comment>
<comment type="subcellular location">
    <subcellularLocation>
        <location evidence="1 9">Cytoplasm</location>
    </subcellularLocation>
</comment>
<evidence type="ECO:0000313" key="13">
    <source>
        <dbReference type="EMBL" id="OHA76236.1"/>
    </source>
</evidence>
<evidence type="ECO:0000256" key="4">
    <source>
        <dbReference type="ARBA" id="ARBA00022679"/>
    </source>
</evidence>
<evidence type="ECO:0000259" key="11">
    <source>
        <dbReference type="Pfam" id="PF02767"/>
    </source>
</evidence>
<evidence type="ECO:0000259" key="12">
    <source>
        <dbReference type="Pfam" id="PF02768"/>
    </source>
</evidence>
<dbReference type="Pfam" id="PF00712">
    <property type="entry name" value="DNA_pol3_beta"/>
    <property type="match status" value="1"/>
</dbReference>
<reference evidence="13 14" key="1">
    <citation type="journal article" date="2016" name="Nat. Commun.">
        <title>Thousands of microbial genomes shed light on interconnected biogeochemical processes in an aquifer system.</title>
        <authorList>
            <person name="Anantharaman K."/>
            <person name="Brown C.T."/>
            <person name="Hug L.A."/>
            <person name="Sharon I."/>
            <person name="Castelle C.J."/>
            <person name="Probst A.J."/>
            <person name="Thomas B.C."/>
            <person name="Singh A."/>
            <person name="Wilkins M.J."/>
            <person name="Karaoz U."/>
            <person name="Brodie E.L."/>
            <person name="Williams K.H."/>
            <person name="Hubbard S.S."/>
            <person name="Banfield J.F."/>
        </authorList>
    </citation>
    <scope>NUCLEOTIDE SEQUENCE [LARGE SCALE GENOMIC DNA]</scope>
</reference>
<dbReference type="Proteomes" id="UP000178222">
    <property type="component" value="Unassembled WGS sequence"/>
</dbReference>
<feature type="domain" description="DNA polymerase III beta sliding clamp N-terminal" evidence="10">
    <location>
        <begin position="2"/>
        <end position="118"/>
    </location>
</feature>
<dbReference type="SMART" id="SM00480">
    <property type="entry name" value="POL3Bc"/>
    <property type="match status" value="1"/>
</dbReference>
<gene>
    <name evidence="13" type="ORF">A3J30_01750</name>
</gene>
<comment type="function">
    <text evidence="9">Confers DNA tethering and processivity to DNA polymerases and other proteins. Acts as a clamp, forming a ring around DNA (a reaction catalyzed by the clamp-loading complex) which diffuses in an ATP-independent manner freely and bidirectionally along dsDNA. Initially characterized for its ability to contact the catalytic subunit of DNA polymerase III (Pol III), a complex, multichain enzyme responsible for most of the replicative synthesis in bacteria; Pol III exhibits 3'-5' exonuclease proofreading activity. The beta chain is required for initiation of replication as well as for processivity of DNA replication.</text>
</comment>
<evidence type="ECO:0000256" key="8">
    <source>
        <dbReference type="ARBA" id="ARBA00023125"/>
    </source>
</evidence>
<evidence type="ECO:0000256" key="1">
    <source>
        <dbReference type="ARBA" id="ARBA00004496"/>
    </source>
</evidence>
<dbReference type="InterPro" id="IPR022635">
    <property type="entry name" value="DNA_polIII_beta_C"/>
</dbReference>
<dbReference type="EMBL" id="MHUL01000037">
    <property type="protein sequence ID" value="OHA76236.1"/>
    <property type="molecule type" value="Genomic_DNA"/>
</dbReference>
<keyword evidence="8" id="KW-0238">DNA-binding</keyword>
<dbReference type="PANTHER" id="PTHR30478">
    <property type="entry name" value="DNA POLYMERASE III SUBUNIT BETA"/>
    <property type="match status" value="1"/>
</dbReference>
<dbReference type="AlphaFoldDB" id="A0A1G2RTR2"/>
<evidence type="ECO:0000256" key="9">
    <source>
        <dbReference type="PIRNR" id="PIRNR000804"/>
    </source>
</evidence>
<dbReference type="Gene3D" id="3.70.10.10">
    <property type="match status" value="1"/>
</dbReference>
<comment type="similarity">
    <text evidence="2 9">Belongs to the beta sliding clamp family.</text>
</comment>
<dbReference type="GO" id="GO:0009360">
    <property type="term" value="C:DNA polymerase III complex"/>
    <property type="evidence" value="ECO:0007669"/>
    <property type="project" value="InterPro"/>
</dbReference>
<comment type="subunit">
    <text evidence="9">Forms a ring-shaped head-to-tail homodimer around DNA.</text>
</comment>
<feature type="domain" description="DNA polymerase III beta sliding clamp C-terminal" evidence="12">
    <location>
        <begin position="254"/>
        <end position="373"/>
    </location>
</feature>
<dbReference type="GO" id="GO:0008408">
    <property type="term" value="F:3'-5' exonuclease activity"/>
    <property type="evidence" value="ECO:0007669"/>
    <property type="project" value="InterPro"/>
</dbReference>
<dbReference type="InterPro" id="IPR022634">
    <property type="entry name" value="DNA_polIII_beta_N"/>
</dbReference>
<dbReference type="InterPro" id="IPR001001">
    <property type="entry name" value="DNA_polIII_beta"/>
</dbReference>
<dbReference type="InterPro" id="IPR046938">
    <property type="entry name" value="DNA_clamp_sf"/>
</dbReference>
<evidence type="ECO:0000256" key="5">
    <source>
        <dbReference type="ARBA" id="ARBA00022695"/>
    </source>
</evidence>
<keyword evidence="6 9" id="KW-0235">DNA replication</keyword>
<dbReference type="Pfam" id="PF02767">
    <property type="entry name" value="DNA_pol3_beta_2"/>
    <property type="match status" value="1"/>
</dbReference>
<evidence type="ECO:0000256" key="3">
    <source>
        <dbReference type="ARBA" id="ARBA00022490"/>
    </source>
</evidence>
<name>A0A1G2RTR2_9BACT</name>
<evidence type="ECO:0000256" key="2">
    <source>
        <dbReference type="ARBA" id="ARBA00010752"/>
    </source>
</evidence>
<dbReference type="InterPro" id="IPR022637">
    <property type="entry name" value="DNA_polIII_beta_cen"/>
</dbReference>
<keyword evidence="5 9" id="KW-0548">Nucleotidyltransferase</keyword>
<sequence>METTVLKALLKEGLEIANRIAVRSTQLPILSNVLLSVEKEKVQLSATDLQIGVVYRFLGTTRAGGAVVFPGHPLSALLSISSGEQVSLLSKDRRLSVTTGEHRATLQALDAEEFPIIPSPQESELLTEIDTATVCRALSQVVGMTGQSQARPEISGVLFTVMGKTASAAATDSFRLAERRFSLEKETGREQSFILPAKTVRELITILGERPGRAELYLSPAQVAFVYEAKENPSRLRIQIVSRLIEGESPRYQEVIPASHKTLVSLGKNEFLNHLRATGIFAGKAQEVRLLADPRKKAIEFFSENKEAGSHRSALRAEVEGDSVEVAFNWRFLMEGLVQMRGERVEFALNGEDGAALLRPSEQEGYLYVLMPIKA</sequence>
<dbReference type="Gene3D" id="3.10.150.10">
    <property type="entry name" value="DNA Polymerase III, subunit A, domain 2"/>
    <property type="match status" value="1"/>
</dbReference>
<feature type="domain" description="DNA polymerase III beta sliding clamp central" evidence="11">
    <location>
        <begin position="129"/>
        <end position="236"/>
    </location>
</feature>
<evidence type="ECO:0000259" key="10">
    <source>
        <dbReference type="Pfam" id="PF00712"/>
    </source>
</evidence>
<proteinExistence type="inferred from homology"/>
<accession>A0A1G2RTR2</accession>
<keyword evidence="7 9" id="KW-0239">DNA-directed DNA polymerase</keyword>
<dbReference type="CDD" id="cd00140">
    <property type="entry name" value="beta_clamp"/>
    <property type="match status" value="1"/>
</dbReference>
<dbReference type="NCBIfam" id="TIGR00663">
    <property type="entry name" value="dnan"/>
    <property type="match status" value="1"/>
</dbReference>
<dbReference type="PIRSF" id="PIRSF000804">
    <property type="entry name" value="DNA_pol_III_b"/>
    <property type="match status" value="1"/>
</dbReference>
<dbReference type="GO" id="GO:0006271">
    <property type="term" value="P:DNA strand elongation involved in DNA replication"/>
    <property type="evidence" value="ECO:0007669"/>
    <property type="project" value="TreeGrafter"/>
</dbReference>
<dbReference type="GO" id="GO:0003677">
    <property type="term" value="F:DNA binding"/>
    <property type="evidence" value="ECO:0007669"/>
    <property type="project" value="UniProtKB-UniRule"/>
</dbReference>
<organism evidence="13 14">
    <name type="scientific">Candidatus Wildermuthbacteria bacterium RIFCSPLOWO2_02_FULL_47_9c</name>
    <dbReference type="NCBI Taxonomy" id="1802466"/>
    <lineage>
        <taxon>Bacteria</taxon>
        <taxon>Candidatus Wildermuthiibacteriota</taxon>
    </lineage>
</organism>
<evidence type="ECO:0000313" key="14">
    <source>
        <dbReference type="Proteomes" id="UP000178222"/>
    </source>
</evidence>
<protein>
    <recommendedName>
        <fullName evidence="9">Beta sliding clamp</fullName>
    </recommendedName>
</protein>
<keyword evidence="3 9" id="KW-0963">Cytoplasm</keyword>